<comment type="caution">
    <text evidence="2">The sequence shown here is derived from an EMBL/GenBank/DDBJ whole genome shotgun (WGS) entry which is preliminary data.</text>
</comment>
<evidence type="ECO:0000313" key="2">
    <source>
        <dbReference type="EMBL" id="EAN33863.1"/>
    </source>
</evidence>
<feature type="coiled-coil region" evidence="1">
    <location>
        <begin position="22"/>
        <end position="49"/>
    </location>
</feature>
<organism evidence="2 3">
    <name type="scientific">Theileria parva</name>
    <name type="common">East coast fever infection agent</name>
    <dbReference type="NCBI Taxonomy" id="5875"/>
    <lineage>
        <taxon>Eukaryota</taxon>
        <taxon>Sar</taxon>
        <taxon>Alveolata</taxon>
        <taxon>Apicomplexa</taxon>
        <taxon>Aconoidasida</taxon>
        <taxon>Piroplasmida</taxon>
        <taxon>Theileriidae</taxon>
        <taxon>Theileria</taxon>
    </lineage>
</organism>
<dbReference type="AlphaFoldDB" id="Q4N845"/>
<name>Q4N845_THEPA</name>
<proteinExistence type="predicted"/>
<dbReference type="InParanoid" id="Q4N845"/>
<evidence type="ECO:0000313" key="3">
    <source>
        <dbReference type="Proteomes" id="UP000001949"/>
    </source>
</evidence>
<keyword evidence="1" id="KW-0175">Coiled coil</keyword>
<evidence type="ECO:0000256" key="1">
    <source>
        <dbReference type="SAM" id="Coils"/>
    </source>
</evidence>
<keyword evidence="3" id="KW-1185">Reference proteome</keyword>
<protein>
    <submittedName>
        <fullName evidence="2">Uncharacterized protein</fullName>
    </submittedName>
</protein>
<accession>Q4N845</accession>
<dbReference type="KEGG" id="tpv:TP01_0625"/>
<reference evidence="2 3" key="1">
    <citation type="journal article" date="2005" name="Science">
        <title>Genome sequence of Theileria parva, a bovine pathogen that transforms lymphocytes.</title>
        <authorList>
            <person name="Gardner M.J."/>
            <person name="Bishop R."/>
            <person name="Shah T."/>
            <person name="de Villiers E.P."/>
            <person name="Carlton J.M."/>
            <person name="Hall N."/>
            <person name="Ren Q."/>
            <person name="Paulsen I.T."/>
            <person name="Pain A."/>
            <person name="Berriman M."/>
            <person name="Wilson R.J.M."/>
            <person name="Sato S."/>
            <person name="Ralph S.A."/>
            <person name="Mann D.J."/>
            <person name="Xiong Z."/>
            <person name="Shallom S.J."/>
            <person name="Weidman J."/>
            <person name="Jiang L."/>
            <person name="Lynn J."/>
            <person name="Weaver B."/>
            <person name="Shoaibi A."/>
            <person name="Domingo A.R."/>
            <person name="Wasawo D."/>
            <person name="Crabtree J."/>
            <person name="Wortman J.R."/>
            <person name="Haas B."/>
            <person name="Angiuoli S.V."/>
            <person name="Creasy T.H."/>
            <person name="Lu C."/>
            <person name="Suh B."/>
            <person name="Silva J.C."/>
            <person name="Utterback T.R."/>
            <person name="Feldblyum T.V."/>
            <person name="Pertea M."/>
            <person name="Allen J."/>
            <person name="Nierman W.C."/>
            <person name="Taracha E.L.N."/>
            <person name="Salzberg S.L."/>
            <person name="White O.R."/>
            <person name="Fitzhugh H.A."/>
            <person name="Morzaria S."/>
            <person name="Venter J.C."/>
            <person name="Fraser C.M."/>
            <person name="Nene V."/>
        </authorList>
    </citation>
    <scope>NUCLEOTIDE SEQUENCE [LARGE SCALE GENOMIC DNA]</scope>
    <source>
        <strain evidence="2 3">Muguga</strain>
    </source>
</reference>
<dbReference type="EMBL" id="AAGK01000001">
    <property type="protein sequence ID" value="EAN33863.1"/>
    <property type="molecule type" value="Genomic_DNA"/>
</dbReference>
<gene>
    <name evidence="2" type="ordered locus">TP01_0625</name>
</gene>
<dbReference type="Proteomes" id="UP000001949">
    <property type="component" value="Unassembled WGS sequence"/>
</dbReference>
<sequence>MSEFVVNRILIYLQNSKQINFNIYQEEKNEELEEKYKKLKKNQEDLYNKIILQ</sequence>